<name>A0A5F8AKH6_MACMU</name>
<dbReference type="AlphaFoldDB" id="A0A5F8AKH6"/>
<protein>
    <submittedName>
        <fullName evidence="1">Uncharacterized protein</fullName>
    </submittedName>
</protein>
<evidence type="ECO:0000313" key="2">
    <source>
        <dbReference type="Proteomes" id="UP000006718"/>
    </source>
</evidence>
<dbReference type="InParanoid" id="A0A5F8AKH6"/>
<dbReference type="PANTHER" id="PTHR46254">
    <property type="entry name" value="PROTEIN GVQW1-RELATED"/>
    <property type="match status" value="1"/>
</dbReference>
<dbReference type="Proteomes" id="UP000006718">
    <property type="component" value="Chromosome 19"/>
</dbReference>
<dbReference type="VEuPathDB" id="HostDB:ENSMMUG00000059305"/>
<reference evidence="1" key="2">
    <citation type="submission" date="2019-01" db="EMBL/GenBank/DDBJ databases">
        <authorList>
            <person name="Graves T."/>
            <person name="Eichler E.E."/>
            <person name="Wilson R.K."/>
        </authorList>
    </citation>
    <scope>NUCLEOTIDE SEQUENCE [LARGE SCALE GENOMIC DNA]</scope>
    <source>
        <strain evidence="1">17573</strain>
    </source>
</reference>
<dbReference type="Bgee" id="ENSMMUG00000059305">
    <property type="expression patterns" value="Expressed in dorsolateral prefrontal cortex"/>
</dbReference>
<keyword evidence="2" id="KW-1185">Reference proteome</keyword>
<reference evidence="1" key="3">
    <citation type="submission" date="2025-08" db="UniProtKB">
        <authorList>
            <consortium name="Ensembl"/>
        </authorList>
    </citation>
    <scope>IDENTIFICATION</scope>
    <source>
        <strain evidence="1">17573</strain>
    </source>
</reference>
<organism evidence="1 2">
    <name type="scientific">Macaca mulatta</name>
    <name type="common">Rhesus macaque</name>
    <dbReference type="NCBI Taxonomy" id="9544"/>
    <lineage>
        <taxon>Eukaryota</taxon>
        <taxon>Metazoa</taxon>
        <taxon>Chordata</taxon>
        <taxon>Craniata</taxon>
        <taxon>Vertebrata</taxon>
        <taxon>Euteleostomi</taxon>
        <taxon>Mammalia</taxon>
        <taxon>Eutheria</taxon>
        <taxon>Euarchontoglires</taxon>
        <taxon>Primates</taxon>
        <taxon>Haplorrhini</taxon>
        <taxon>Catarrhini</taxon>
        <taxon>Cercopithecidae</taxon>
        <taxon>Cercopithecinae</taxon>
        <taxon>Macaca</taxon>
    </lineage>
</organism>
<proteinExistence type="predicted"/>
<dbReference type="Ensembl" id="ENSMMUT00000093842.1">
    <property type="protein sequence ID" value="ENSMMUP00000077444.1"/>
    <property type="gene ID" value="ENSMMUG00000059305.1"/>
</dbReference>
<sequence length="157" mass="17339">MGFHHVGQAGLEFLTSGDPPALASHSAGITGMSHHAWCFFVCLFVFLRQSCSFTQAGVQWLDLSSLQLPPPRFKRFSCLSLLSSWYYRHAPPHLANPFVFLVETGFHHVAQAGLELLTSSDLLASASQHVGITGVSHRTRPALLHLGKLRPRRRNLA</sequence>
<dbReference type="GeneTree" id="ENSGT00940000161627"/>
<reference evidence="2" key="1">
    <citation type="journal article" date="2007" name="Science">
        <title>Evolutionary and biomedical insights from the rhesus macaque genome.</title>
        <authorList>
            <person name="Gibbs R.A."/>
            <person name="Rogers J."/>
            <person name="Katze M.G."/>
            <person name="Bumgarner R."/>
            <person name="Weinstock G.M."/>
            <person name="Mardis E.R."/>
            <person name="Remington K.A."/>
            <person name="Strausberg R.L."/>
            <person name="Venter J.C."/>
            <person name="Wilson R.K."/>
            <person name="Batzer M.A."/>
            <person name="Bustamante C.D."/>
            <person name="Eichler E.E."/>
            <person name="Hahn M.W."/>
            <person name="Hardison R.C."/>
            <person name="Makova K.D."/>
            <person name="Miller W."/>
            <person name="Milosavljevic A."/>
            <person name="Palermo R.E."/>
            <person name="Siepel A."/>
            <person name="Sikela J.M."/>
            <person name="Attaway T."/>
            <person name="Bell S."/>
            <person name="Bernard K.E."/>
            <person name="Buhay C.J."/>
            <person name="Chandrabose M.N."/>
            <person name="Dao M."/>
            <person name="Davis C."/>
            <person name="Delehaunty K.D."/>
            <person name="Ding Y."/>
            <person name="Dinh H.H."/>
            <person name="Dugan-Rocha S."/>
            <person name="Fulton L.A."/>
            <person name="Gabisi R.A."/>
            <person name="Garner T.T."/>
            <person name="Godfrey J."/>
            <person name="Hawes A.C."/>
            <person name="Hernandez J."/>
            <person name="Hines S."/>
            <person name="Holder M."/>
            <person name="Hume J."/>
            <person name="Jhangiani S.N."/>
            <person name="Joshi V."/>
            <person name="Khan Z.M."/>
            <person name="Kirkness E.F."/>
            <person name="Cree A."/>
            <person name="Fowler R.G."/>
            <person name="Lee S."/>
            <person name="Lewis L.R."/>
            <person name="Li Z."/>
            <person name="Liu Y.-S."/>
            <person name="Moore S.M."/>
            <person name="Muzny D."/>
            <person name="Nazareth L.V."/>
            <person name="Ngo D.N."/>
            <person name="Okwuonu G.O."/>
            <person name="Pai G."/>
            <person name="Parker D."/>
            <person name="Paul H.A."/>
            <person name="Pfannkoch C."/>
            <person name="Pohl C.S."/>
            <person name="Rogers Y.-H.C."/>
            <person name="Ruiz S.J."/>
            <person name="Sabo A."/>
            <person name="Santibanez J."/>
            <person name="Schneider B.W."/>
            <person name="Smith S.M."/>
            <person name="Sodergren E."/>
            <person name="Svatek A.F."/>
            <person name="Utterback T.R."/>
            <person name="Vattathil S."/>
            <person name="Warren W."/>
            <person name="White C.S."/>
            <person name="Chinwalla A.T."/>
            <person name="Feng Y."/>
            <person name="Halpern A.L."/>
            <person name="Hillier L.W."/>
            <person name="Huang X."/>
            <person name="Minx P."/>
            <person name="Nelson J.O."/>
            <person name="Pepin K.H."/>
            <person name="Qin X."/>
            <person name="Sutton G.G."/>
            <person name="Venter E."/>
            <person name="Walenz B.P."/>
            <person name="Wallis J.W."/>
            <person name="Worley K.C."/>
            <person name="Yang S.-P."/>
            <person name="Jones S.M."/>
            <person name="Marra M.A."/>
            <person name="Rocchi M."/>
            <person name="Schein J.E."/>
            <person name="Baertsch R."/>
            <person name="Clarke L."/>
            <person name="Csuros M."/>
            <person name="Glasscock J."/>
            <person name="Harris R.A."/>
            <person name="Havlak P."/>
            <person name="Jackson A.R."/>
            <person name="Jiang H."/>
            <person name="Liu Y."/>
            <person name="Messina D.N."/>
            <person name="Shen Y."/>
            <person name="Song H.X.-Z."/>
            <person name="Wylie T."/>
            <person name="Zhang L."/>
            <person name="Birney E."/>
            <person name="Han K."/>
            <person name="Konkel M.K."/>
            <person name="Lee J."/>
            <person name="Smit A.F.A."/>
            <person name="Ullmer B."/>
            <person name="Wang H."/>
            <person name="Xing J."/>
            <person name="Burhans R."/>
            <person name="Cheng Z."/>
            <person name="Karro J.E."/>
            <person name="Ma J."/>
            <person name="Raney B."/>
            <person name="She X."/>
            <person name="Cox M.J."/>
            <person name="Demuth J.P."/>
            <person name="Dumas L.J."/>
            <person name="Han S.-G."/>
            <person name="Hopkins J."/>
            <person name="Karimpour-Fard A."/>
            <person name="Kim Y.H."/>
            <person name="Pollack J.R."/>
            <person name="Vinar T."/>
            <person name="Addo-Quaye C."/>
            <person name="Degenhardt J."/>
            <person name="Denby A."/>
            <person name="Hubisz M.J."/>
            <person name="Indap A."/>
            <person name="Kosiol C."/>
            <person name="Lahn B.T."/>
            <person name="Lawson H.A."/>
            <person name="Marklein A."/>
            <person name="Nielsen R."/>
            <person name="Vallender E.J."/>
            <person name="Clark A.G."/>
            <person name="Ferguson B."/>
            <person name="Hernandez R.D."/>
            <person name="Hirani K."/>
            <person name="Kehrer-Sawatzki H."/>
            <person name="Kolb J."/>
            <person name="Patil S."/>
            <person name="Pu L.-L."/>
            <person name="Ren Y."/>
            <person name="Smith D.G."/>
            <person name="Wheeler D.A."/>
            <person name="Schenck I."/>
            <person name="Ball E.V."/>
            <person name="Chen R."/>
            <person name="Cooper D.N."/>
            <person name="Giardine B."/>
            <person name="Hsu F."/>
            <person name="Kent W.J."/>
            <person name="Lesk A."/>
            <person name="Nelson D.L."/>
            <person name="O'brien W.E."/>
            <person name="Pruefer K."/>
            <person name="Stenson P.D."/>
            <person name="Wallace J.C."/>
            <person name="Ke H."/>
            <person name="Liu X.-M."/>
            <person name="Wang P."/>
            <person name="Xiang A.P."/>
            <person name="Yang F."/>
            <person name="Barber G.P."/>
            <person name="Haussler D."/>
            <person name="Karolchik D."/>
            <person name="Kern A.D."/>
            <person name="Kuhn R.M."/>
            <person name="Smith K.E."/>
            <person name="Zwieg A.S."/>
        </authorList>
    </citation>
    <scope>NUCLEOTIDE SEQUENCE [LARGE SCALE GENOMIC DNA]</scope>
    <source>
        <strain evidence="2">17573</strain>
    </source>
</reference>
<accession>A0A5F8AKH6</accession>
<reference evidence="1" key="4">
    <citation type="submission" date="2025-09" db="UniProtKB">
        <authorList>
            <consortium name="Ensembl"/>
        </authorList>
    </citation>
    <scope>IDENTIFICATION</scope>
    <source>
        <strain evidence="1">17573</strain>
    </source>
</reference>
<evidence type="ECO:0000313" key="1">
    <source>
        <dbReference type="Ensembl" id="ENSMMUP00000077444.1"/>
    </source>
</evidence>
<dbReference type="PANTHER" id="PTHR46254:SF3">
    <property type="entry name" value="SECRETED PROTEIN"/>
    <property type="match status" value="1"/>
</dbReference>
<dbReference type="PRINTS" id="PR02045">
    <property type="entry name" value="F138DOMAIN"/>
</dbReference>